<dbReference type="SUPFAM" id="SSF48350">
    <property type="entry name" value="GTPase activation domain, GAP"/>
    <property type="match status" value="1"/>
</dbReference>
<dbReference type="PROSITE" id="PS50238">
    <property type="entry name" value="RHOGAP"/>
    <property type="match status" value="1"/>
</dbReference>
<dbReference type="FunFam" id="3.30.60.20:FF:000025">
    <property type="entry name" value="Chimaerin"/>
    <property type="match status" value="1"/>
</dbReference>
<dbReference type="CDD" id="cd10352">
    <property type="entry name" value="SH2_a2chimerin_b2chimerin"/>
    <property type="match status" value="1"/>
</dbReference>
<dbReference type="SMART" id="SM00252">
    <property type="entry name" value="SH2"/>
    <property type="match status" value="1"/>
</dbReference>
<dbReference type="EMBL" id="SDOV01000007">
    <property type="protein sequence ID" value="KAH7640109.1"/>
    <property type="molecule type" value="Genomic_DNA"/>
</dbReference>
<dbReference type="InterPro" id="IPR046349">
    <property type="entry name" value="C1-like_sf"/>
</dbReference>
<reference evidence="8" key="1">
    <citation type="submission" date="2020-06" db="EMBL/GenBank/DDBJ databases">
        <authorList>
            <person name="Ji K."/>
            <person name="Li J."/>
        </authorList>
    </citation>
    <scope>NUCLEOTIDE SEQUENCE</scope>
    <source>
        <strain evidence="8">JKM2019</strain>
        <tissue evidence="8">Whole body</tissue>
    </source>
</reference>
<dbReference type="FunFam" id="3.30.505.10:FF:000019">
    <property type="entry name" value="Chimaerin"/>
    <property type="match status" value="1"/>
</dbReference>
<evidence type="ECO:0000259" key="5">
    <source>
        <dbReference type="PROSITE" id="PS50001"/>
    </source>
</evidence>
<dbReference type="InterPro" id="IPR036860">
    <property type="entry name" value="SH2_dom_sf"/>
</dbReference>
<feature type="domain" description="SH2" evidence="5">
    <location>
        <begin position="111"/>
        <end position="198"/>
    </location>
</feature>
<evidence type="ECO:0000313" key="8">
    <source>
        <dbReference type="EMBL" id="KAH7640109.1"/>
    </source>
</evidence>
<dbReference type="InterPro" id="IPR008936">
    <property type="entry name" value="Rho_GTPase_activation_prot"/>
</dbReference>
<keyword evidence="3" id="KW-0862">Zinc</keyword>
<dbReference type="InterPro" id="IPR020454">
    <property type="entry name" value="DAG/PE-bd"/>
</dbReference>
<sequence length="733" mass="83889">MHNYLREIRGISGVVMTSDSSSSSSLVCSGIKSTLDASSSSNSNPLAESYGQQPKALNRQSRVVLHPQLHQQHLKNVWKHYLYELQQRAPTPKRVVCPFVIRSRPSHYGREFHGIMSRDEAEQILLDDGKQATTDQTSHHHQDDGRYLIRESSRQKSQMTLSLRFNNQTKNFRLFYDHQGGQHYVNELKRFDTVHDLVADGLITLYVELHAADYIANLANQSRYEESPYMTLHKNRLLKTNKQTRSACKLDNVQIMPIQPQELCLQDDPCDDDDSLDRKFDVRLYEKAHNFRTHTFIGHPWCDFCGNFIWGLIGQGVRCEDCGFGAHRKCSESVPNDCCPDLRHIRRIFGIDLTTFCKASQLPRPFIVELCVAEIERRGLRVEGLYRACGSSDEIDLWKNRFETDWEHTPLAQIEDIHVVTGLLKQYLRLLPIPLITFDSYQRFVDSAKKSCQEQAVQGLRDASHHLPPAHYQTLKFLIVHLNKQGLCIRGLQPDVGEKPGFNIRESPASIFHSIINVVEDIDISDISHDNLDHDTGNNLNFDNLSDTRKITGTYFLDHYFSNHGVENDWSRWSHVFFDSCDDTGDIRIKAFDVECDAFYDQIVANHTFLLYNVLVYNNADLIFVPECRSAFGNANIPINEQEVSGPQNTVEILLNDLFPDDTLSSDTAQQANIRMMVNNWKQQHANVRGSFNPVSTLELLNIINKTKNDKAPGYDNFSPIICKKVMAVVNST</sequence>
<evidence type="ECO:0000256" key="3">
    <source>
        <dbReference type="ARBA" id="ARBA00022833"/>
    </source>
</evidence>
<dbReference type="GO" id="GO:0005096">
    <property type="term" value="F:GTPase activator activity"/>
    <property type="evidence" value="ECO:0007669"/>
    <property type="project" value="UniProtKB-KW"/>
</dbReference>
<dbReference type="PROSITE" id="PS50081">
    <property type="entry name" value="ZF_DAG_PE_2"/>
    <property type="match status" value="1"/>
</dbReference>
<dbReference type="InterPro" id="IPR000980">
    <property type="entry name" value="SH2"/>
</dbReference>
<dbReference type="GO" id="GO:0007165">
    <property type="term" value="P:signal transduction"/>
    <property type="evidence" value="ECO:0007669"/>
    <property type="project" value="InterPro"/>
</dbReference>
<dbReference type="SMART" id="SM00109">
    <property type="entry name" value="C1"/>
    <property type="match status" value="1"/>
</dbReference>
<evidence type="ECO:0000259" key="7">
    <source>
        <dbReference type="PROSITE" id="PS50238"/>
    </source>
</evidence>
<accession>A0A9D4NWP1</accession>
<dbReference type="CDD" id="cd20806">
    <property type="entry name" value="C1_CHN"/>
    <property type="match status" value="1"/>
</dbReference>
<protein>
    <submittedName>
        <fullName evidence="8">N-chimaerin-like protein</fullName>
    </submittedName>
</protein>
<dbReference type="Pfam" id="PF00017">
    <property type="entry name" value="SH2"/>
    <property type="match status" value="1"/>
</dbReference>
<evidence type="ECO:0000256" key="2">
    <source>
        <dbReference type="ARBA" id="ARBA00022723"/>
    </source>
</evidence>
<dbReference type="SMART" id="SM00324">
    <property type="entry name" value="RhoGAP"/>
    <property type="match status" value="1"/>
</dbReference>
<dbReference type="GO" id="GO:0046872">
    <property type="term" value="F:metal ion binding"/>
    <property type="evidence" value="ECO:0007669"/>
    <property type="project" value="UniProtKB-KW"/>
</dbReference>
<dbReference type="Pfam" id="PF00620">
    <property type="entry name" value="RhoGAP"/>
    <property type="match status" value="1"/>
</dbReference>
<dbReference type="PRINTS" id="PR00008">
    <property type="entry name" value="DAGPEDOMAIN"/>
</dbReference>
<dbReference type="InterPro" id="IPR002219">
    <property type="entry name" value="PKC_DAG/PE"/>
</dbReference>
<proteinExistence type="predicted"/>
<dbReference type="Gene3D" id="3.30.60.20">
    <property type="match status" value="1"/>
</dbReference>
<evidence type="ECO:0000256" key="4">
    <source>
        <dbReference type="PROSITE-ProRule" id="PRU00191"/>
    </source>
</evidence>
<dbReference type="SUPFAM" id="SSF57889">
    <property type="entry name" value="Cysteine-rich domain"/>
    <property type="match status" value="1"/>
</dbReference>
<feature type="domain" description="Phorbol-ester/DAG-type" evidence="6">
    <location>
        <begin position="288"/>
        <end position="338"/>
    </location>
</feature>
<dbReference type="PANTHER" id="PTHR46075">
    <property type="entry name" value="CHIMERIN FAMILY MEMBER"/>
    <property type="match status" value="1"/>
</dbReference>
<evidence type="ECO:0000256" key="1">
    <source>
        <dbReference type="ARBA" id="ARBA00022468"/>
    </source>
</evidence>
<dbReference type="InterPro" id="IPR000198">
    <property type="entry name" value="RhoGAP_dom"/>
</dbReference>
<dbReference type="SUPFAM" id="SSF55550">
    <property type="entry name" value="SH2 domain"/>
    <property type="match status" value="1"/>
</dbReference>
<name>A0A9D4NWP1_DERFA</name>
<keyword evidence="2" id="KW-0479">Metal-binding</keyword>
<organism evidence="8">
    <name type="scientific">Dermatophagoides farinae</name>
    <name type="common">American house dust mite</name>
    <dbReference type="NCBI Taxonomy" id="6954"/>
    <lineage>
        <taxon>Eukaryota</taxon>
        <taxon>Metazoa</taxon>
        <taxon>Ecdysozoa</taxon>
        <taxon>Arthropoda</taxon>
        <taxon>Chelicerata</taxon>
        <taxon>Arachnida</taxon>
        <taxon>Acari</taxon>
        <taxon>Acariformes</taxon>
        <taxon>Sarcoptiformes</taxon>
        <taxon>Astigmata</taxon>
        <taxon>Psoroptidia</taxon>
        <taxon>Analgoidea</taxon>
        <taxon>Pyroglyphidae</taxon>
        <taxon>Dermatophagoidinae</taxon>
        <taxon>Dermatophagoides</taxon>
    </lineage>
</organism>
<dbReference type="Gene3D" id="1.10.555.10">
    <property type="entry name" value="Rho GTPase activation protein"/>
    <property type="match status" value="1"/>
</dbReference>
<dbReference type="InterPro" id="IPR051854">
    <property type="entry name" value="Rho-type_GAP"/>
</dbReference>
<dbReference type="AlphaFoldDB" id="A0A9D4NWP1"/>
<dbReference type="Gene3D" id="3.30.505.10">
    <property type="entry name" value="SH2 domain"/>
    <property type="match status" value="1"/>
</dbReference>
<dbReference type="Pfam" id="PF00130">
    <property type="entry name" value="C1_1"/>
    <property type="match status" value="1"/>
</dbReference>
<keyword evidence="1" id="KW-0343">GTPase activation</keyword>
<dbReference type="PROSITE" id="PS50001">
    <property type="entry name" value="SH2"/>
    <property type="match status" value="1"/>
</dbReference>
<feature type="domain" description="Rho-GAP" evidence="7">
    <location>
        <begin position="351"/>
        <end position="552"/>
    </location>
</feature>
<keyword evidence="4" id="KW-0727">SH2 domain</keyword>
<comment type="caution">
    <text evidence="8">The sequence shown here is derived from an EMBL/GenBank/DDBJ whole genome shotgun (WGS) entry which is preliminary data.</text>
</comment>
<reference evidence="8" key="2">
    <citation type="journal article" date="2021" name="World Allergy Organ. J.">
        <title>Chromosome-level assembly of Dermatophagoides farinae genome and transcriptome reveals two novel allergens Der f 37 and Der f 39.</title>
        <authorList>
            <person name="Chen J."/>
            <person name="Cai Z."/>
            <person name="Fan D."/>
            <person name="Hu J."/>
            <person name="Hou Y."/>
            <person name="He Y."/>
            <person name="Zhang Z."/>
            <person name="Zhao Z."/>
            <person name="Gao P."/>
            <person name="Hu W."/>
            <person name="Sun J."/>
            <person name="Li J."/>
            <person name="Ji K."/>
        </authorList>
    </citation>
    <scope>NUCLEOTIDE SEQUENCE</scope>
    <source>
        <strain evidence="8">JKM2019</strain>
    </source>
</reference>
<dbReference type="PANTHER" id="PTHR46075:SF2">
    <property type="entry name" value="RHO GTPASE ACTIVATING PROTEIN AT 5A, ISOFORM A"/>
    <property type="match status" value="1"/>
</dbReference>
<gene>
    <name evidence="8" type="ORF">HUG17_4142</name>
</gene>
<dbReference type="Proteomes" id="UP000828236">
    <property type="component" value="Unassembled WGS sequence"/>
</dbReference>
<dbReference type="InterPro" id="IPR035840">
    <property type="entry name" value="Chimaerin_SH2"/>
</dbReference>
<evidence type="ECO:0000259" key="6">
    <source>
        <dbReference type="PROSITE" id="PS50081"/>
    </source>
</evidence>